<proteinExistence type="predicted"/>
<evidence type="ECO:0000256" key="1">
    <source>
        <dbReference type="SAM" id="MobiDB-lite"/>
    </source>
</evidence>
<dbReference type="PANTHER" id="PTHR35604:SF2">
    <property type="entry name" value="TRANSPOSASE INSH FOR INSERTION SEQUENCE ELEMENT IS5A-RELATED"/>
    <property type="match status" value="1"/>
</dbReference>
<evidence type="ECO:0000313" key="3">
    <source>
        <dbReference type="EMBL" id="MBC3806132.1"/>
    </source>
</evidence>
<feature type="non-terminal residue" evidence="3">
    <location>
        <position position="233"/>
    </location>
</feature>
<name>A0ABR6WZP7_9BURK</name>
<protein>
    <submittedName>
        <fullName evidence="3">Transposase</fullName>
    </submittedName>
</protein>
<dbReference type="Proteomes" id="UP000648257">
    <property type="component" value="Unassembled WGS sequence"/>
</dbReference>
<feature type="domain" description="Transposase InsH N-terminal" evidence="2">
    <location>
        <begin position="16"/>
        <end position="113"/>
    </location>
</feature>
<organism evidence="3 4">
    <name type="scientific">Undibacterium seohonense</name>
    <dbReference type="NCBI Taxonomy" id="1344950"/>
    <lineage>
        <taxon>Bacteria</taxon>
        <taxon>Pseudomonadati</taxon>
        <taxon>Pseudomonadota</taxon>
        <taxon>Betaproteobacteria</taxon>
        <taxon>Burkholderiales</taxon>
        <taxon>Oxalobacteraceae</taxon>
        <taxon>Undibacterium</taxon>
    </lineage>
</organism>
<reference evidence="3 4" key="1">
    <citation type="submission" date="2020-08" db="EMBL/GenBank/DDBJ databases">
        <title>Novel species isolated from subtropical streams in China.</title>
        <authorList>
            <person name="Lu H."/>
        </authorList>
    </citation>
    <scope>NUCLEOTIDE SEQUENCE [LARGE SCALE GENOMIC DNA]</scope>
    <source>
        <strain evidence="3 4">KACC 16656</strain>
    </source>
</reference>
<dbReference type="RefSeq" id="WP_186920901.1">
    <property type="nucleotide sequence ID" value="NZ_JACOFW010000001.1"/>
</dbReference>
<accession>A0ABR6WZP7</accession>
<comment type="caution">
    <text evidence="3">The sequence shown here is derived from an EMBL/GenBank/DDBJ whole genome shotgun (WGS) entry which is preliminary data.</text>
</comment>
<dbReference type="EMBL" id="JACOFW010000001">
    <property type="protein sequence ID" value="MBC3806132.1"/>
    <property type="molecule type" value="Genomic_DNA"/>
</dbReference>
<keyword evidence="4" id="KW-1185">Reference proteome</keyword>
<dbReference type="InterPro" id="IPR008490">
    <property type="entry name" value="Transposase_InsH_N"/>
</dbReference>
<sequence>MLKTPTPFQHELEMVTLEQLVPKDHLLRLIDRHISFDFIRERTQALYCADNGRPAFDPVLLFKMLFIGYLFGIRSERQIVREIEVNVAYRWFLGLRLTDKIPDASTLSQNRRRRFASTDIEQTIFDTIVEQAIGHGLIGGRVFYSDSTHLKASANKNGYDIHQVAQKPVHYLEELNSAIDADRLAHGKKPLSHQDDDEEPPTKEIKISPVDPDAGYMVRDGKPTGFFYLDHRT</sequence>
<evidence type="ECO:0000313" key="4">
    <source>
        <dbReference type="Proteomes" id="UP000648257"/>
    </source>
</evidence>
<evidence type="ECO:0000259" key="2">
    <source>
        <dbReference type="Pfam" id="PF05598"/>
    </source>
</evidence>
<feature type="region of interest" description="Disordered" evidence="1">
    <location>
        <begin position="188"/>
        <end position="214"/>
    </location>
</feature>
<gene>
    <name evidence="3" type="ORF">H8K52_02085</name>
</gene>
<dbReference type="Pfam" id="PF05598">
    <property type="entry name" value="DUF772"/>
    <property type="match status" value="1"/>
</dbReference>
<dbReference type="PANTHER" id="PTHR35604">
    <property type="entry name" value="TRANSPOSASE INSH FOR INSERTION SEQUENCE ELEMENT IS5A-RELATED"/>
    <property type="match status" value="1"/>
</dbReference>